<evidence type="ECO:0000256" key="1">
    <source>
        <dbReference type="SAM" id="MobiDB-lite"/>
    </source>
</evidence>
<reference evidence="4 5" key="1">
    <citation type="journal article" date="2018" name="Nat. Microbiol.">
        <title>Leveraging single-cell genomics to expand the fungal tree of life.</title>
        <authorList>
            <person name="Ahrendt S.R."/>
            <person name="Quandt C.A."/>
            <person name="Ciobanu D."/>
            <person name="Clum A."/>
            <person name="Salamov A."/>
            <person name="Andreopoulos B."/>
            <person name="Cheng J.F."/>
            <person name="Woyke T."/>
            <person name="Pelin A."/>
            <person name="Henrissat B."/>
            <person name="Reynolds N.K."/>
            <person name="Benny G.L."/>
            <person name="Smith M.E."/>
            <person name="James T.Y."/>
            <person name="Grigoriev I.V."/>
        </authorList>
    </citation>
    <scope>NUCLEOTIDE SEQUENCE [LARGE SCALE GENOMIC DNA]</scope>
    <source>
        <strain evidence="4 5">ATCC 52028</strain>
    </source>
</reference>
<organism evidence="2 4">
    <name type="scientific">Caulochytrium protostelioides</name>
    <dbReference type="NCBI Taxonomy" id="1555241"/>
    <lineage>
        <taxon>Eukaryota</taxon>
        <taxon>Fungi</taxon>
        <taxon>Fungi incertae sedis</taxon>
        <taxon>Chytridiomycota</taxon>
        <taxon>Chytridiomycota incertae sedis</taxon>
        <taxon>Chytridiomycetes</taxon>
        <taxon>Caulochytriales</taxon>
        <taxon>Caulochytriaceae</taxon>
        <taxon>Caulochytrium</taxon>
    </lineage>
</organism>
<evidence type="ECO:0000313" key="5">
    <source>
        <dbReference type="Proteomes" id="UP000274922"/>
    </source>
</evidence>
<evidence type="ECO:0000313" key="4">
    <source>
        <dbReference type="Proteomes" id="UP000268535"/>
    </source>
</evidence>
<reference evidence="3" key="2">
    <citation type="submission" date="2018-04" db="EMBL/GenBank/DDBJ databases">
        <title>Leveraging single-cell genomics to expand the Fungal Tree of Life.</title>
        <authorList>
            <consortium name="DOE Joint Genome Institute"/>
            <person name="Ahrendt S.R."/>
            <person name="Quandt C.A."/>
            <person name="Ciobanu D."/>
            <person name="Clum A."/>
            <person name="Salamov A."/>
            <person name="Andreopoulos B."/>
            <person name="Cheng J.-F."/>
            <person name="Woyke T."/>
            <person name="Pelin A."/>
            <person name="Henrissat B."/>
            <person name="Benny G.L."/>
            <person name="Smith M.E."/>
            <person name="James T.Y."/>
            <person name="Grigoriev I.V."/>
        </authorList>
    </citation>
    <scope>NUCLEOTIDE SEQUENCE</scope>
    <source>
        <strain evidence="3">ATCC 52028</strain>
    </source>
</reference>
<dbReference type="Proteomes" id="UP000268535">
    <property type="component" value="Unassembled WGS sequence"/>
</dbReference>
<evidence type="ECO:0000313" key="2">
    <source>
        <dbReference type="EMBL" id="RKO97287.1"/>
    </source>
</evidence>
<gene>
    <name evidence="2" type="ORF">CAUPRSCDRAFT_6734</name>
    <name evidence="3" type="ORF">CXG81DRAFT_11632</name>
</gene>
<name>A0A4V1ITJ6_9FUNG</name>
<dbReference type="EMBL" id="ML014163">
    <property type="protein sequence ID" value="RKP01706.1"/>
    <property type="molecule type" value="Genomic_DNA"/>
</dbReference>
<proteinExistence type="predicted"/>
<dbReference type="Proteomes" id="UP000274922">
    <property type="component" value="Unassembled WGS sequence"/>
</dbReference>
<accession>A0A4V1ITJ6</accession>
<dbReference type="PANTHER" id="PTHR28037">
    <property type="entry name" value="ALCOHOL O-ACETYLTRANSFERASE 1-RELATED"/>
    <property type="match status" value="1"/>
</dbReference>
<dbReference type="EMBL" id="ML009327">
    <property type="protein sequence ID" value="RKO97287.1"/>
    <property type="molecule type" value="Genomic_DNA"/>
</dbReference>
<feature type="region of interest" description="Disordered" evidence="1">
    <location>
        <begin position="268"/>
        <end position="299"/>
    </location>
</feature>
<evidence type="ECO:0008006" key="6">
    <source>
        <dbReference type="Google" id="ProtNLM"/>
    </source>
</evidence>
<dbReference type="PANTHER" id="PTHR28037:SF1">
    <property type="entry name" value="ALCOHOL O-ACETYLTRANSFERASE 1-RELATED"/>
    <property type="match status" value="1"/>
</dbReference>
<reference evidence="2" key="3">
    <citation type="submission" date="2018-08" db="EMBL/GenBank/DDBJ databases">
        <title>Leveraging single-cell genomics to expand the Fungal Tree of Life.</title>
        <authorList>
            <consortium name="DOE Joint Genome Institute"/>
            <person name="Ahrendt S.R."/>
            <person name="Quandt C.A."/>
            <person name="Ciobanu D."/>
            <person name="Clum A."/>
            <person name="Salamov A."/>
            <person name="Andreopoulos B."/>
            <person name="Cheng J.-F."/>
            <person name="Woyke T."/>
            <person name="Pelin A."/>
            <person name="Henrissat B."/>
            <person name="Reynolds N."/>
            <person name="Benny G.L."/>
            <person name="Smith M.E."/>
            <person name="James T.Y."/>
            <person name="Grigoriev I.V."/>
        </authorList>
    </citation>
    <scope>NUCLEOTIDE SEQUENCE</scope>
    <source>
        <strain evidence="2">ATCC 52028</strain>
    </source>
</reference>
<keyword evidence="5" id="KW-1185">Reference proteome</keyword>
<dbReference type="AlphaFoldDB" id="A0A4V1ITJ6"/>
<dbReference type="InterPro" id="IPR052058">
    <property type="entry name" value="Alcohol_O-acetyltransferase"/>
</dbReference>
<dbReference type="OrthoDB" id="2150604at2759"/>
<protein>
    <recommendedName>
        <fullName evidence="6">Diacylglycerol O-acyltransferase</fullName>
    </recommendedName>
</protein>
<sequence length="666" mass="72156">LSVVEGVFIHTTAPTAPQVIMGLTFSLRPRRRHVPQPVTVQRIMEIAAIAGSEHYRLGARVRRGQEHTQPFGKTAAELPIHHTVYSHAPALFSSPVIPPHGRPDVDHPVYRAWFDVIATELNTQFDIESGKAPLWKMALIVPPQLGESYRNALAESRLDAPDVEGGSDGDLTYYVMFFFHHCLGDGMSILACAKSFVKHCTQDNLTSRSPLKLNQVPLCVLPPPLLDNILNPSVANLIPTGLAMGWNFVKSKTHSGFKAAKMKIAHDHHASQSASHAKRATATSPSNSTSSQSSGEPRPALEEAIFTVSGDVGPASSPPVIPPAAPSLAAPLGHSRLLDAQYSHTGTRFLWYEPAFVSALRAACRSEKTSVAAMLVAAGMACSRTAFEIHPLYAPPFLDTSMAPPAGEPTAPQVVKKLPNHQGWVVTSSMRHLVPGSQLLRGADKETDVATRLFCGYSGSVAQHGAHVRDNMRFWNVSRRVGSHLGRAAWRASMGRMLALNWVYRRKRIWEWAQRRTDASKWSQAYSVELANLGAWSLPRPGLDLPINQMTSESIDPIAIDRFWGFVSSNYDGVRALFTLATVTLGGRMALAVTYDTHAVPVACAERFATALDGALRHIVEAQLAPPATGRPPKLTVGRLRCVSTGCPPPVSSMAVPTASSPLPLP</sequence>
<feature type="compositionally biased region" description="Low complexity" evidence="1">
    <location>
        <begin position="271"/>
        <end position="294"/>
    </location>
</feature>
<evidence type="ECO:0000313" key="3">
    <source>
        <dbReference type="EMBL" id="RKP01706.1"/>
    </source>
</evidence>
<feature type="non-terminal residue" evidence="2">
    <location>
        <position position="1"/>
    </location>
</feature>